<dbReference type="Pfam" id="PF13188">
    <property type="entry name" value="PAS_8"/>
    <property type="match status" value="1"/>
</dbReference>
<dbReference type="Proteomes" id="UP000295247">
    <property type="component" value="Unassembled WGS sequence"/>
</dbReference>
<evidence type="ECO:0000313" key="22">
    <source>
        <dbReference type="Proteomes" id="UP000295247"/>
    </source>
</evidence>
<dbReference type="Pfam" id="PF02518">
    <property type="entry name" value="HATPase_c"/>
    <property type="match status" value="1"/>
</dbReference>
<evidence type="ECO:0000256" key="5">
    <source>
        <dbReference type="ARBA" id="ARBA00022448"/>
    </source>
</evidence>
<feature type="region of interest" description="Disordered" evidence="18">
    <location>
        <begin position="430"/>
        <end position="453"/>
    </location>
</feature>
<comment type="function">
    <text evidence="17">Member of the two-component regulatory system PhoR/PhoB involved in the phosphate regulon genes expression. PhoR may function as a membrane-associated protein kinase that phosphorylates PhoB in response to environmental signals.</text>
</comment>
<dbReference type="InterPro" id="IPR005467">
    <property type="entry name" value="His_kinase_dom"/>
</dbReference>
<dbReference type="Gene3D" id="3.30.450.20">
    <property type="entry name" value="PAS domain"/>
    <property type="match status" value="1"/>
</dbReference>
<accession>A0A4R4AB90</accession>
<dbReference type="Gene3D" id="3.30.565.10">
    <property type="entry name" value="Histidine kinase-like ATPase, C-terminal domain"/>
    <property type="match status" value="1"/>
</dbReference>
<dbReference type="GO" id="GO:0005886">
    <property type="term" value="C:plasma membrane"/>
    <property type="evidence" value="ECO:0007669"/>
    <property type="project" value="UniProtKB-SubCell"/>
</dbReference>
<dbReference type="CDD" id="cd00082">
    <property type="entry name" value="HisKA"/>
    <property type="match status" value="1"/>
</dbReference>
<evidence type="ECO:0000256" key="7">
    <source>
        <dbReference type="ARBA" id="ARBA00022553"/>
    </source>
</evidence>
<evidence type="ECO:0000256" key="12">
    <source>
        <dbReference type="ARBA" id="ARBA00022777"/>
    </source>
</evidence>
<feature type="domain" description="Histidine kinase" evidence="19">
    <location>
        <begin position="212"/>
        <end position="427"/>
    </location>
</feature>
<evidence type="ECO:0000256" key="3">
    <source>
        <dbReference type="ARBA" id="ARBA00012438"/>
    </source>
</evidence>
<evidence type="ECO:0000259" key="20">
    <source>
        <dbReference type="PROSITE" id="PS50112"/>
    </source>
</evidence>
<dbReference type="GO" id="GO:0000155">
    <property type="term" value="F:phosphorelay sensor kinase activity"/>
    <property type="evidence" value="ECO:0007669"/>
    <property type="project" value="InterPro"/>
</dbReference>
<dbReference type="NCBIfam" id="TIGR02966">
    <property type="entry name" value="phoR_proteo"/>
    <property type="match status" value="1"/>
</dbReference>
<evidence type="ECO:0000256" key="4">
    <source>
        <dbReference type="ARBA" id="ARBA00019665"/>
    </source>
</evidence>
<dbReference type="InterPro" id="IPR036890">
    <property type="entry name" value="HATPase_C_sf"/>
</dbReference>
<dbReference type="SMART" id="SM00091">
    <property type="entry name" value="PAS"/>
    <property type="match status" value="1"/>
</dbReference>
<dbReference type="PANTHER" id="PTHR45453">
    <property type="entry name" value="PHOSPHATE REGULON SENSOR PROTEIN PHOR"/>
    <property type="match status" value="1"/>
</dbReference>
<dbReference type="EMBL" id="SMDC01000005">
    <property type="protein sequence ID" value="TCW35889.1"/>
    <property type="molecule type" value="Genomic_DNA"/>
</dbReference>
<evidence type="ECO:0000256" key="9">
    <source>
        <dbReference type="ARBA" id="ARBA00022679"/>
    </source>
</evidence>
<gene>
    <name evidence="21" type="ORF">EDC29_10563</name>
</gene>
<dbReference type="GO" id="GO:0004721">
    <property type="term" value="F:phosphoprotein phosphatase activity"/>
    <property type="evidence" value="ECO:0007669"/>
    <property type="project" value="InterPro"/>
</dbReference>
<evidence type="ECO:0000256" key="11">
    <source>
        <dbReference type="ARBA" id="ARBA00022741"/>
    </source>
</evidence>
<dbReference type="SMART" id="SM00388">
    <property type="entry name" value="HisKA"/>
    <property type="match status" value="1"/>
</dbReference>
<reference evidence="21 22" key="1">
    <citation type="submission" date="2019-03" db="EMBL/GenBank/DDBJ databases">
        <title>Genomic Encyclopedia of Type Strains, Phase IV (KMG-IV): sequencing the most valuable type-strain genomes for metagenomic binning, comparative biology and taxonomic classification.</title>
        <authorList>
            <person name="Goeker M."/>
        </authorList>
    </citation>
    <scope>NUCLEOTIDE SEQUENCE [LARGE SCALE GENOMIC DNA]</scope>
    <source>
        <strain evidence="21 22">DSM 203</strain>
    </source>
</reference>
<dbReference type="InterPro" id="IPR050351">
    <property type="entry name" value="BphY/WalK/GraS-like"/>
</dbReference>
<protein>
    <recommendedName>
        <fullName evidence="4">Phosphate regulon sensor protein PhoR</fullName>
        <ecNumber evidence="3">2.7.13.3</ecNumber>
    </recommendedName>
</protein>
<sequence>MRRALLFELALFAVPSGGALMLWLGGLAPAWSVPLASVPALGRHIFRLIDLSTLIRRQHRLAPPFPRGLWGEVYRNIARYQQRGRKGRKRQIRFTRRFREAANAVPDALVILDKHHRIDWANPAAAQLLDIHWPEQDGQHFLDVFCHPELGDFLHDGEYLRPLDIAPSHNRALMISLRIAPFGERKRQRLVVGRDITKVYHLNMIRRDFVANASHELRTPLTVIGGFVENLLDAPNTPEPHRRPLTLMHNQAERMRSIIEDLLTLSRLEMHDSPADQHSVDVPEELRLILQEAQAIGDAGHRLDPLIDTGLLLLGNQPELRSAFSNLVFNAIKHTPAGTRIRIRWCQDKDGATFVVEDDGPGIAPEHLPRLTERFYRIDAARSRQSGGTGLGLAIVKHVLNRHDASLNISSELGQGTTFACHFPTTRTLRRDASVPHVDTTPPTPSRSANGEG</sequence>
<organism evidence="21 22">
    <name type="scientific">Marichromatium gracile</name>
    <name type="common">Chromatium gracile</name>
    <dbReference type="NCBI Taxonomy" id="1048"/>
    <lineage>
        <taxon>Bacteria</taxon>
        <taxon>Pseudomonadati</taxon>
        <taxon>Pseudomonadota</taxon>
        <taxon>Gammaproteobacteria</taxon>
        <taxon>Chromatiales</taxon>
        <taxon>Chromatiaceae</taxon>
        <taxon>Marichromatium</taxon>
    </lineage>
</organism>
<dbReference type="NCBIfam" id="NF008235">
    <property type="entry name" value="PRK11006.1"/>
    <property type="match status" value="1"/>
</dbReference>
<keyword evidence="11" id="KW-0547">Nucleotide-binding</keyword>
<evidence type="ECO:0000256" key="8">
    <source>
        <dbReference type="ARBA" id="ARBA00022592"/>
    </source>
</evidence>
<dbReference type="InterPro" id="IPR003661">
    <property type="entry name" value="HisK_dim/P_dom"/>
</dbReference>
<dbReference type="InterPro" id="IPR003594">
    <property type="entry name" value="HATPase_dom"/>
</dbReference>
<feature type="domain" description="PAS" evidence="20">
    <location>
        <begin position="94"/>
        <end position="149"/>
    </location>
</feature>
<evidence type="ECO:0000256" key="15">
    <source>
        <dbReference type="ARBA" id="ARBA00023012"/>
    </source>
</evidence>
<keyword evidence="6" id="KW-1003">Cell membrane</keyword>
<keyword evidence="7" id="KW-0597">Phosphoprotein</keyword>
<dbReference type="InterPro" id="IPR036097">
    <property type="entry name" value="HisK_dim/P_sf"/>
</dbReference>
<evidence type="ECO:0000256" key="10">
    <source>
        <dbReference type="ARBA" id="ARBA00022692"/>
    </source>
</evidence>
<comment type="catalytic activity">
    <reaction evidence="1">
        <text>ATP + protein L-histidine = ADP + protein N-phospho-L-histidine.</text>
        <dbReference type="EC" id="2.7.13.3"/>
    </reaction>
</comment>
<dbReference type="AlphaFoldDB" id="A0A4R4AB90"/>
<proteinExistence type="predicted"/>
<dbReference type="Pfam" id="PF00512">
    <property type="entry name" value="HisKA"/>
    <property type="match status" value="1"/>
</dbReference>
<keyword evidence="14" id="KW-1133">Transmembrane helix</keyword>
<keyword evidence="5" id="KW-0813">Transport</keyword>
<name>A0A4R4AB90_MARGR</name>
<evidence type="ECO:0000256" key="1">
    <source>
        <dbReference type="ARBA" id="ARBA00000085"/>
    </source>
</evidence>
<dbReference type="Pfam" id="PF11808">
    <property type="entry name" value="PhoR"/>
    <property type="match status" value="1"/>
</dbReference>
<dbReference type="InterPro" id="IPR000014">
    <property type="entry name" value="PAS"/>
</dbReference>
<dbReference type="SUPFAM" id="SSF55874">
    <property type="entry name" value="ATPase domain of HSP90 chaperone/DNA topoisomerase II/histidine kinase"/>
    <property type="match status" value="1"/>
</dbReference>
<evidence type="ECO:0000256" key="6">
    <source>
        <dbReference type="ARBA" id="ARBA00022475"/>
    </source>
</evidence>
<evidence type="ECO:0000256" key="16">
    <source>
        <dbReference type="ARBA" id="ARBA00023136"/>
    </source>
</evidence>
<keyword evidence="15" id="KW-0902">Two-component regulatory system</keyword>
<dbReference type="PROSITE" id="PS50109">
    <property type="entry name" value="HIS_KIN"/>
    <property type="match status" value="1"/>
</dbReference>
<dbReference type="GO" id="GO:0005524">
    <property type="term" value="F:ATP binding"/>
    <property type="evidence" value="ECO:0007669"/>
    <property type="project" value="UniProtKB-KW"/>
</dbReference>
<dbReference type="InterPro" id="IPR014310">
    <property type="entry name" value="Sig_transdc_His_kinase_PhoR"/>
</dbReference>
<dbReference type="SUPFAM" id="SSF47384">
    <property type="entry name" value="Homodimeric domain of signal transducing histidine kinase"/>
    <property type="match status" value="1"/>
</dbReference>
<comment type="caution">
    <text evidence="21">The sequence shown here is derived from an EMBL/GenBank/DDBJ whole genome shotgun (WGS) entry which is preliminary data.</text>
</comment>
<evidence type="ECO:0000259" key="19">
    <source>
        <dbReference type="PROSITE" id="PS50109"/>
    </source>
</evidence>
<keyword evidence="16" id="KW-0472">Membrane</keyword>
<keyword evidence="8" id="KW-0592">Phosphate transport</keyword>
<dbReference type="SUPFAM" id="SSF55785">
    <property type="entry name" value="PYP-like sensor domain (PAS domain)"/>
    <property type="match status" value="1"/>
</dbReference>
<dbReference type="RefSeq" id="WP_132229545.1">
    <property type="nucleotide sequence ID" value="NZ_NRRH01000012.1"/>
</dbReference>
<dbReference type="PROSITE" id="PS50112">
    <property type="entry name" value="PAS"/>
    <property type="match status" value="1"/>
</dbReference>
<evidence type="ECO:0000256" key="2">
    <source>
        <dbReference type="ARBA" id="ARBA00004236"/>
    </source>
</evidence>
<dbReference type="GO" id="GO:0006817">
    <property type="term" value="P:phosphate ion transport"/>
    <property type="evidence" value="ECO:0007669"/>
    <property type="project" value="UniProtKB-KW"/>
</dbReference>
<dbReference type="InterPro" id="IPR021766">
    <property type="entry name" value="PhoR_N"/>
</dbReference>
<dbReference type="FunFam" id="1.10.287.130:FF:000001">
    <property type="entry name" value="Two-component sensor histidine kinase"/>
    <property type="match status" value="1"/>
</dbReference>
<dbReference type="InterPro" id="IPR035965">
    <property type="entry name" value="PAS-like_dom_sf"/>
</dbReference>
<dbReference type="CDD" id="cd00130">
    <property type="entry name" value="PAS"/>
    <property type="match status" value="1"/>
</dbReference>
<comment type="subcellular location">
    <subcellularLocation>
        <location evidence="2">Cell membrane</location>
    </subcellularLocation>
</comment>
<keyword evidence="12 21" id="KW-0418">Kinase</keyword>
<dbReference type="EC" id="2.7.13.3" evidence="3"/>
<dbReference type="SMART" id="SM00387">
    <property type="entry name" value="HATPase_c"/>
    <property type="match status" value="1"/>
</dbReference>
<evidence type="ECO:0000256" key="13">
    <source>
        <dbReference type="ARBA" id="ARBA00022840"/>
    </source>
</evidence>
<dbReference type="InterPro" id="IPR004358">
    <property type="entry name" value="Sig_transdc_His_kin-like_C"/>
</dbReference>
<evidence type="ECO:0000256" key="18">
    <source>
        <dbReference type="SAM" id="MobiDB-lite"/>
    </source>
</evidence>
<dbReference type="PANTHER" id="PTHR45453:SF1">
    <property type="entry name" value="PHOSPHATE REGULON SENSOR PROTEIN PHOR"/>
    <property type="match status" value="1"/>
</dbReference>
<evidence type="ECO:0000256" key="14">
    <source>
        <dbReference type="ARBA" id="ARBA00022989"/>
    </source>
</evidence>
<dbReference type="GO" id="GO:0016036">
    <property type="term" value="P:cellular response to phosphate starvation"/>
    <property type="evidence" value="ECO:0007669"/>
    <property type="project" value="TreeGrafter"/>
</dbReference>
<keyword evidence="13" id="KW-0067">ATP-binding</keyword>
<evidence type="ECO:0000313" key="21">
    <source>
        <dbReference type="EMBL" id="TCW35889.1"/>
    </source>
</evidence>
<dbReference type="PRINTS" id="PR00344">
    <property type="entry name" value="BCTRLSENSOR"/>
</dbReference>
<dbReference type="Gene3D" id="1.10.287.130">
    <property type="match status" value="1"/>
</dbReference>
<keyword evidence="9" id="KW-0808">Transferase</keyword>
<keyword evidence="10" id="KW-0812">Transmembrane</keyword>
<evidence type="ECO:0000256" key="17">
    <source>
        <dbReference type="ARBA" id="ARBA00025207"/>
    </source>
</evidence>
<dbReference type="FunFam" id="3.30.565.10:FF:000032">
    <property type="entry name" value="Phosphate regulon sensor histidine kinase PhoR"/>
    <property type="match status" value="1"/>
</dbReference>